<evidence type="ECO:0000313" key="3">
    <source>
        <dbReference type="EMBL" id="KAF4373735.1"/>
    </source>
</evidence>
<dbReference type="InterPro" id="IPR036397">
    <property type="entry name" value="RNaseH_sf"/>
</dbReference>
<dbReference type="Proteomes" id="UP000583929">
    <property type="component" value="Unassembled WGS sequence"/>
</dbReference>
<evidence type="ECO:0000259" key="1">
    <source>
        <dbReference type="Pfam" id="PF13456"/>
    </source>
</evidence>
<dbReference type="Pfam" id="PF13456">
    <property type="entry name" value="RVT_3"/>
    <property type="match status" value="1"/>
</dbReference>
<gene>
    <name evidence="3" type="ORF">G4B88_002239</name>
</gene>
<comment type="caution">
    <text evidence="3">The sequence shown here is derived from an EMBL/GenBank/DDBJ whole genome shotgun (WGS) entry which is preliminary data.</text>
</comment>
<accession>A0A7J6FSS8</accession>
<keyword evidence="4" id="KW-1185">Reference proteome</keyword>
<feature type="domain" description="RNase H type-1" evidence="1">
    <location>
        <begin position="209"/>
        <end position="286"/>
    </location>
</feature>
<name>A0A7J6FSS8_CANSA</name>
<dbReference type="InterPro" id="IPR026960">
    <property type="entry name" value="RVT-Znf"/>
</dbReference>
<dbReference type="GO" id="GO:0003676">
    <property type="term" value="F:nucleic acid binding"/>
    <property type="evidence" value="ECO:0007669"/>
    <property type="project" value="InterPro"/>
</dbReference>
<evidence type="ECO:0008006" key="5">
    <source>
        <dbReference type="Google" id="ProtNLM"/>
    </source>
</evidence>
<sequence>MWKDATDGFFSPKVAYQSIIKLRGNNSDEIWNRIWKLKITERLKLFLWKLGRDVLLLGNQLQRIFGNLVNYVLCGENVDSWLNLFCHCSLAKATWFGSQWAIPGENLNFSCPRDFVLWLRDPRFLGGASKEDREEFSKFCISLCDELWNVRNRTFHDQVFLTCMGALARVNSSCSIMVGAWEASALPHSQVSWENGMDQINGRRAMFVDAACKDLRSTAGIVVTDADGSTTGALSIQMEANILLEAETLALYHVLLWCISKGWSQVVYATHCQSLVKGIQGRSASTWRLAKSF</sequence>
<proteinExistence type="predicted"/>
<protein>
    <recommendedName>
        <fullName evidence="5">RNase H type-1 domain-containing protein</fullName>
    </recommendedName>
</protein>
<dbReference type="EMBL" id="JAATIQ010000175">
    <property type="protein sequence ID" value="KAF4373735.1"/>
    <property type="molecule type" value="Genomic_DNA"/>
</dbReference>
<evidence type="ECO:0000313" key="4">
    <source>
        <dbReference type="Proteomes" id="UP000583929"/>
    </source>
</evidence>
<evidence type="ECO:0000259" key="2">
    <source>
        <dbReference type="Pfam" id="PF13966"/>
    </source>
</evidence>
<organism evidence="3 4">
    <name type="scientific">Cannabis sativa</name>
    <name type="common">Hemp</name>
    <name type="synonym">Marijuana</name>
    <dbReference type="NCBI Taxonomy" id="3483"/>
    <lineage>
        <taxon>Eukaryota</taxon>
        <taxon>Viridiplantae</taxon>
        <taxon>Streptophyta</taxon>
        <taxon>Embryophyta</taxon>
        <taxon>Tracheophyta</taxon>
        <taxon>Spermatophyta</taxon>
        <taxon>Magnoliopsida</taxon>
        <taxon>eudicotyledons</taxon>
        <taxon>Gunneridae</taxon>
        <taxon>Pentapetalae</taxon>
        <taxon>rosids</taxon>
        <taxon>fabids</taxon>
        <taxon>Rosales</taxon>
        <taxon>Cannabaceae</taxon>
        <taxon>Cannabis</taxon>
    </lineage>
</organism>
<feature type="domain" description="Reverse transcriptase zinc-binding" evidence="2">
    <location>
        <begin position="10"/>
        <end position="95"/>
    </location>
</feature>
<dbReference type="AlphaFoldDB" id="A0A7J6FSS8"/>
<dbReference type="Pfam" id="PF13966">
    <property type="entry name" value="zf-RVT"/>
    <property type="match status" value="1"/>
</dbReference>
<dbReference type="GO" id="GO:0004523">
    <property type="term" value="F:RNA-DNA hybrid ribonuclease activity"/>
    <property type="evidence" value="ECO:0007669"/>
    <property type="project" value="InterPro"/>
</dbReference>
<reference evidence="3 4" key="1">
    <citation type="journal article" date="2020" name="bioRxiv">
        <title>Sequence and annotation of 42 cannabis genomes reveals extensive copy number variation in cannabinoid synthesis and pathogen resistance genes.</title>
        <authorList>
            <person name="Mckernan K.J."/>
            <person name="Helbert Y."/>
            <person name="Kane L.T."/>
            <person name="Ebling H."/>
            <person name="Zhang L."/>
            <person name="Liu B."/>
            <person name="Eaton Z."/>
            <person name="Mclaughlin S."/>
            <person name="Kingan S."/>
            <person name="Baybayan P."/>
            <person name="Concepcion G."/>
            <person name="Jordan M."/>
            <person name="Riva A."/>
            <person name="Barbazuk W."/>
            <person name="Harkins T."/>
        </authorList>
    </citation>
    <scope>NUCLEOTIDE SEQUENCE [LARGE SCALE GENOMIC DNA]</scope>
    <source>
        <strain evidence="4">cv. Jamaican Lion 4</strain>
        <tissue evidence="3">Leaf</tissue>
    </source>
</reference>
<dbReference type="InterPro" id="IPR002156">
    <property type="entry name" value="RNaseH_domain"/>
</dbReference>
<dbReference type="Gene3D" id="3.30.420.10">
    <property type="entry name" value="Ribonuclease H-like superfamily/Ribonuclease H"/>
    <property type="match status" value="1"/>
</dbReference>